<keyword evidence="3" id="KW-0808">Transferase</keyword>
<dbReference type="Pfam" id="PF00535">
    <property type="entry name" value="Glycos_transf_2"/>
    <property type="match status" value="1"/>
</dbReference>
<sequence>MSEMKPKSSVERIAIAAATRGRPRMFDQLLKTLAQLQVPDDAQLEFIFVENDQALTITDRVNQFQSDTGWPAKPVLETEQGIPFARNTALETALADGCDWLAFLDDDEEAASDWIAKLVDGARDGGFDLCGGPVEQLRPVGDLTWVQNAVFDYFERMATERAEKRAAGQQTNLHLATNNWLCRLEKVRQTGLRFDNGLRLTGGSDTDFSRRAEAAGFRLGWVDNARVREEIPVQRLSVGYCFRRARDQTMAKYHMTYRKNGKAKVGKAVFHFMSKTLTGSIRAALFPVLGSYQGLKGVRSIGVGVGWIRAALGRESRLYEQVTGD</sequence>
<dbReference type="Gene3D" id="3.90.550.10">
    <property type="entry name" value="Spore Coat Polysaccharide Biosynthesis Protein SpsA, Chain A"/>
    <property type="match status" value="1"/>
</dbReference>
<dbReference type="CDD" id="cd00761">
    <property type="entry name" value="Glyco_tranf_GTA_type"/>
    <property type="match status" value="1"/>
</dbReference>
<evidence type="ECO:0000313" key="6">
    <source>
        <dbReference type="Proteomes" id="UP000777935"/>
    </source>
</evidence>
<evidence type="ECO:0000313" key="5">
    <source>
        <dbReference type="EMBL" id="NSX56305.1"/>
    </source>
</evidence>
<comment type="similarity">
    <text evidence="1">Belongs to the glycosyltransferase 2 family.</text>
</comment>
<evidence type="ECO:0000256" key="3">
    <source>
        <dbReference type="ARBA" id="ARBA00022679"/>
    </source>
</evidence>
<name>A0ABX2IYE1_9RHOB</name>
<dbReference type="EMBL" id="JABUFE010000011">
    <property type="protein sequence ID" value="NSX56305.1"/>
    <property type="molecule type" value="Genomic_DNA"/>
</dbReference>
<comment type="caution">
    <text evidence="5">The sequence shown here is derived from an EMBL/GenBank/DDBJ whole genome shotgun (WGS) entry which is preliminary data.</text>
</comment>
<dbReference type="RefSeq" id="WP_174139456.1">
    <property type="nucleotide sequence ID" value="NZ_JABUFE010000011.1"/>
</dbReference>
<organism evidence="5 6">
    <name type="scientific">Parasulfitobacter algicola</name>
    <dbReference type="NCBI Taxonomy" id="2614809"/>
    <lineage>
        <taxon>Bacteria</taxon>
        <taxon>Pseudomonadati</taxon>
        <taxon>Pseudomonadota</taxon>
        <taxon>Alphaproteobacteria</taxon>
        <taxon>Rhodobacterales</taxon>
        <taxon>Roseobacteraceae</taxon>
        <taxon>Parasulfitobacter</taxon>
    </lineage>
</organism>
<evidence type="ECO:0000256" key="2">
    <source>
        <dbReference type="ARBA" id="ARBA00022676"/>
    </source>
</evidence>
<evidence type="ECO:0000256" key="1">
    <source>
        <dbReference type="ARBA" id="ARBA00006739"/>
    </source>
</evidence>
<dbReference type="PANTHER" id="PTHR43179:SF12">
    <property type="entry name" value="GALACTOFURANOSYLTRANSFERASE GLFT2"/>
    <property type="match status" value="1"/>
</dbReference>
<dbReference type="PANTHER" id="PTHR43179">
    <property type="entry name" value="RHAMNOSYLTRANSFERASE WBBL"/>
    <property type="match status" value="1"/>
</dbReference>
<accession>A0ABX2IYE1</accession>
<dbReference type="SUPFAM" id="SSF53448">
    <property type="entry name" value="Nucleotide-diphospho-sugar transferases"/>
    <property type="match status" value="1"/>
</dbReference>
<proteinExistence type="inferred from homology"/>
<keyword evidence="6" id="KW-1185">Reference proteome</keyword>
<gene>
    <name evidence="5" type="ORF">HRQ87_16035</name>
</gene>
<dbReference type="InterPro" id="IPR001173">
    <property type="entry name" value="Glyco_trans_2-like"/>
</dbReference>
<dbReference type="InterPro" id="IPR029044">
    <property type="entry name" value="Nucleotide-diphossugar_trans"/>
</dbReference>
<evidence type="ECO:0000259" key="4">
    <source>
        <dbReference type="Pfam" id="PF00535"/>
    </source>
</evidence>
<reference evidence="5 6" key="1">
    <citation type="submission" date="2020-06" db="EMBL/GenBank/DDBJ databases">
        <title>Sulfitobacter algicola sp. nov., isolated from green algae.</title>
        <authorList>
            <person name="Wang C."/>
        </authorList>
    </citation>
    <scope>NUCLEOTIDE SEQUENCE [LARGE SCALE GENOMIC DNA]</scope>
    <source>
        <strain evidence="5 6">1151</strain>
    </source>
</reference>
<dbReference type="Proteomes" id="UP000777935">
    <property type="component" value="Unassembled WGS sequence"/>
</dbReference>
<protein>
    <submittedName>
        <fullName evidence="5">Glycosyltransferase</fullName>
    </submittedName>
</protein>
<feature type="domain" description="Glycosyltransferase 2-like" evidence="4">
    <location>
        <begin position="28"/>
        <end position="181"/>
    </location>
</feature>
<keyword evidence="2" id="KW-0328">Glycosyltransferase</keyword>